<dbReference type="EMBL" id="GDIP01200877">
    <property type="protein sequence ID" value="JAJ22525.1"/>
    <property type="molecule type" value="Transcribed_RNA"/>
</dbReference>
<feature type="region of interest" description="Disordered" evidence="10">
    <location>
        <begin position="531"/>
        <end position="559"/>
    </location>
</feature>
<protein>
    <recommendedName>
        <fullName evidence="1">non-specific serine/threonine protein kinase</fullName>
        <ecNumber evidence="1">2.7.11.1</ecNumber>
    </recommendedName>
</protein>
<dbReference type="GO" id="GO:0004674">
    <property type="term" value="F:protein serine/threonine kinase activity"/>
    <property type="evidence" value="ECO:0007669"/>
    <property type="project" value="UniProtKB-KW"/>
</dbReference>
<comment type="catalytic activity">
    <reaction evidence="7">
        <text>L-threonyl-[protein] + ATP = O-phospho-L-threonyl-[protein] + ADP + H(+)</text>
        <dbReference type="Rhea" id="RHEA:46608"/>
        <dbReference type="Rhea" id="RHEA-COMP:11060"/>
        <dbReference type="Rhea" id="RHEA-COMP:11605"/>
        <dbReference type="ChEBI" id="CHEBI:15378"/>
        <dbReference type="ChEBI" id="CHEBI:30013"/>
        <dbReference type="ChEBI" id="CHEBI:30616"/>
        <dbReference type="ChEBI" id="CHEBI:61977"/>
        <dbReference type="ChEBI" id="CHEBI:456216"/>
        <dbReference type="EC" id="2.7.11.1"/>
    </reaction>
</comment>
<reference evidence="13" key="2">
    <citation type="submission" date="2015-10" db="EMBL/GenBank/DDBJ databases">
        <authorList>
            <person name="Gilbert D.G."/>
        </authorList>
    </citation>
    <scope>NUCLEOTIDE SEQUENCE</scope>
</reference>
<dbReference type="OrthoDB" id="2649at2759"/>
<keyword evidence="15" id="KW-1185">Reference proteome</keyword>
<feature type="compositionally biased region" description="Basic residues" evidence="10">
    <location>
        <begin position="547"/>
        <end position="559"/>
    </location>
</feature>
<dbReference type="InterPro" id="IPR017441">
    <property type="entry name" value="Protein_kinase_ATP_BS"/>
</dbReference>
<feature type="binding site" evidence="9">
    <location>
        <position position="389"/>
    </location>
    <ligand>
        <name>ATP</name>
        <dbReference type="ChEBI" id="CHEBI:30616"/>
    </ligand>
</feature>
<keyword evidence="11" id="KW-1133">Transmembrane helix</keyword>
<accession>A0A0P5ACV8</accession>
<keyword evidence="3" id="KW-0808">Transferase</keyword>
<feature type="domain" description="Protein kinase" evidence="12">
    <location>
        <begin position="360"/>
        <end position="591"/>
    </location>
</feature>
<evidence type="ECO:0000313" key="15">
    <source>
        <dbReference type="Proteomes" id="UP000076858"/>
    </source>
</evidence>
<dbReference type="GO" id="GO:0005634">
    <property type="term" value="C:nucleus"/>
    <property type="evidence" value="ECO:0007669"/>
    <property type="project" value="TreeGrafter"/>
</dbReference>
<keyword evidence="4 9" id="KW-0547">Nucleotide-binding</keyword>
<dbReference type="SMART" id="SM00220">
    <property type="entry name" value="S_TKc"/>
    <property type="match status" value="1"/>
</dbReference>
<dbReference type="PROSITE" id="PS00108">
    <property type="entry name" value="PROTEIN_KINASE_ST"/>
    <property type="match status" value="1"/>
</dbReference>
<keyword evidence="11" id="KW-0472">Membrane</keyword>
<evidence type="ECO:0000256" key="9">
    <source>
        <dbReference type="PROSITE-ProRule" id="PRU10141"/>
    </source>
</evidence>
<comment type="catalytic activity">
    <reaction evidence="8">
        <text>L-seryl-[protein] + ATP = O-phospho-L-seryl-[protein] + ADP + H(+)</text>
        <dbReference type="Rhea" id="RHEA:17989"/>
        <dbReference type="Rhea" id="RHEA-COMP:9863"/>
        <dbReference type="Rhea" id="RHEA-COMP:11604"/>
        <dbReference type="ChEBI" id="CHEBI:15378"/>
        <dbReference type="ChEBI" id="CHEBI:29999"/>
        <dbReference type="ChEBI" id="CHEBI:30616"/>
        <dbReference type="ChEBI" id="CHEBI:83421"/>
        <dbReference type="ChEBI" id="CHEBI:456216"/>
        <dbReference type="EC" id="2.7.11.1"/>
    </reaction>
</comment>
<reference evidence="13" key="1">
    <citation type="submission" date="2015-10" db="EMBL/GenBank/DDBJ databases">
        <title>Daphnia magna gene sets from two clonal populations assembled and annotated with EvidentialGene.</title>
        <authorList>
            <person name="Gilbert D."/>
            <person name="Podicheti R."/>
            <person name="Orsini L."/>
            <person name="Colbourne J."/>
            <person name="Pfrender M."/>
        </authorList>
    </citation>
    <scope>NUCLEOTIDE SEQUENCE</scope>
</reference>
<dbReference type="Gene3D" id="1.10.510.10">
    <property type="entry name" value="Transferase(Phosphotransferase) domain 1"/>
    <property type="match status" value="1"/>
</dbReference>
<evidence type="ECO:0000256" key="4">
    <source>
        <dbReference type="ARBA" id="ARBA00022741"/>
    </source>
</evidence>
<evidence type="ECO:0000313" key="14">
    <source>
        <dbReference type="EMBL" id="KZS09189.1"/>
    </source>
</evidence>
<dbReference type="InterPro" id="IPR011009">
    <property type="entry name" value="Kinase-like_dom_sf"/>
</dbReference>
<dbReference type="InterPro" id="IPR000719">
    <property type="entry name" value="Prot_kinase_dom"/>
</dbReference>
<sequence length="591" mass="66374">MRDDTAASMCTCPIDAFNDTSMAETDPLPPWLLSERTESLASFTPVDRWPISQSQRECWWTSRSGSVKLIWLLDEGGGEGGQVERPAKIEKPDSVIVAARPLVAAMLTMIFAYFMIRNLMGWHRSLPTDGRHGRMATSGGLRLYRRRWRDDGDWIDYFADDSDSFDAMVVENDYDRLFIGPVSLPARKAALCAVTYQEELEEEGGDNVSMQLYDATSLSSDGWSSSCSGESLAVTGQEPPLHHTLLICSPLTACYIGRPDGSNASDGEENEFEFQSISSGPSFATAPSSMSFSFDDAVSDCSVEFDTASSGHDVKGSISETLDEDEEILGSDDDEQEDPRDYTKGGYHPVKIGDLFHNRYHVVRKLGWGHFSTVWLCWDLVAKRFVALKVVKSASHYTETALDEIKLLRCVRESDETDRKREKTVQLLDDFKISGINGTHVCMVFEVLGHNLLKLIIRSQYQGIPLLNVKTIIRQVLEGLDYLHTKCRIIHTDIKPENILICVDEPFIRKLAADATQWHKMGMKLPGSLVSTAPKELQSPSTTNMSKSKKKKMKKKAKKKAELLEKQLQQLEELEENLQINGTRELLCRFK</sequence>
<name>A0A0P5ACV8_9CRUS</name>
<dbReference type="EMBL" id="LRGB01002101">
    <property type="protein sequence ID" value="KZS09189.1"/>
    <property type="molecule type" value="Genomic_DNA"/>
</dbReference>
<evidence type="ECO:0000313" key="13">
    <source>
        <dbReference type="EMBL" id="JAJ22525.1"/>
    </source>
</evidence>
<dbReference type="PROSITE" id="PS50011">
    <property type="entry name" value="PROTEIN_KINASE_DOM"/>
    <property type="match status" value="1"/>
</dbReference>
<proteinExistence type="predicted"/>
<dbReference type="PROSITE" id="PS00107">
    <property type="entry name" value="PROTEIN_KINASE_ATP"/>
    <property type="match status" value="1"/>
</dbReference>
<evidence type="ECO:0000256" key="5">
    <source>
        <dbReference type="ARBA" id="ARBA00022777"/>
    </source>
</evidence>
<evidence type="ECO:0000256" key="7">
    <source>
        <dbReference type="ARBA" id="ARBA00047899"/>
    </source>
</evidence>
<dbReference type="FunFam" id="1.10.510.10:FF:000275">
    <property type="entry name" value="SRSF protein kinase 2 isoform X3"/>
    <property type="match status" value="1"/>
</dbReference>
<evidence type="ECO:0000256" key="3">
    <source>
        <dbReference type="ARBA" id="ARBA00022679"/>
    </source>
</evidence>
<organism evidence="13">
    <name type="scientific">Daphnia magna</name>
    <dbReference type="NCBI Taxonomy" id="35525"/>
    <lineage>
        <taxon>Eukaryota</taxon>
        <taxon>Metazoa</taxon>
        <taxon>Ecdysozoa</taxon>
        <taxon>Arthropoda</taxon>
        <taxon>Crustacea</taxon>
        <taxon>Branchiopoda</taxon>
        <taxon>Diplostraca</taxon>
        <taxon>Cladocera</taxon>
        <taxon>Anomopoda</taxon>
        <taxon>Daphniidae</taxon>
        <taxon>Daphnia</taxon>
    </lineage>
</organism>
<feature type="transmembrane region" description="Helical" evidence="11">
    <location>
        <begin position="95"/>
        <end position="116"/>
    </location>
</feature>
<dbReference type="SUPFAM" id="SSF56112">
    <property type="entry name" value="Protein kinase-like (PK-like)"/>
    <property type="match status" value="1"/>
</dbReference>
<dbReference type="GO" id="GO:0005737">
    <property type="term" value="C:cytoplasm"/>
    <property type="evidence" value="ECO:0007669"/>
    <property type="project" value="TreeGrafter"/>
</dbReference>
<dbReference type="Proteomes" id="UP000076858">
    <property type="component" value="Unassembled WGS sequence"/>
</dbReference>
<keyword evidence="5 13" id="KW-0418">Kinase</keyword>
<evidence type="ECO:0000256" key="8">
    <source>
        <dbReference type="ARBA" id="ARBA00048679"/>
    </source>
</evidence>
<dbReference type="PANTHER" id="PTHR47634:SF9">
    <property type="entry name" value="PROTEIN KINASE DOMAIN-CONTAINING PROTEIN-RELATED"/>
    <property type="match status" value="1"/>
</dbReference>
<dbReference type="GO" id="GO:0000245">
    <property type="term" value="P:spliceosomal complex assembly"/>
    <property type="evidence" value="ECO:0007669"/>
    <property type="project" value="TreeGrafter"/>
</dbReference>
<dbReference type="Pfam" id="PF00069">
    <property type="entry name" value="Pkinase"/>
    <property type="match status" value="1"/>
</dbReference>
<evidence type="ECO:0000256" key="2">
    <source>
        <dbReference type="ARBA" id="ARBA00022527"/>
    </source>
</evidence>
<evidence type="ECO:0000256" key="1">
    <source>
        <dbReference type="ARBA" id="ARBA00012513"/>
    </source>
</evidence>
<evidence type="ECO:0000259" key="12">
    <source>
        <dbReference type="PROSITE" id="PS50011"/>
    </source>
</evidence>
<dbReference type="GO" id="GO:0005524">
    <property type="term" value="F:ATP binding"/>
    <property type="evidence" value="ECO:0007669"/>
    <property type="project" value="UniProtKB-UniRule"/>
</dbReference>
<feature type="region of interest" description="Disordered" evidence="10">
    <location>
        <begin position="307"/>
        <end position="344"/>
    </location>
</feature>
<evidence type="ECO:0000256" key="11">
    <source>
        <dbReference type="SAM" id="Phobius"/>
    </source>
</evidence>
<dbReference type="STRING" id="35525.A0A0P5ACV8"/>
<evidence type="ECO:0000256" key="10">
    <source>
        <dbReference type="SAM" id="MobiDB-lite"/>
    </source>
</evidence>
<reference evidence="14 15" key="3">
    <citation type="submission" date="2016-03" db="EMBL/GenBank/DDBJ databases">
        <title>EvidentialGene: Evidence-directed Construction of Genes on Genomes.</title>
        <authorList>
            <person name="Gilbert D.G."/>
            <person name="Choi J.-H."/>
            <person name="Mockaitis K."/>
            <person name="Colbourne J."/>
            <person name="Pfrender M."/>
        </authorList>
    </citation>
    <scope>NUCLEOTIDE SEQUENCE [LARGE SCALE GENOMIC DNA]</scope>
    <source>
        <strain evidence="14 15">Xinb3</strain>
        <tissue evidence="14">Complete organism</tissue>
    </source>
</reference>
<keyword evidence="11" id="KW-0812">Transmembrane</keyword>
<dbReference type="FunFam" id="3.30.200.20:FF:000163">
    <property type="entry name" value="SRSF protein kinase 2 isoform X1"/>
    <property type="match status" value="1"/>
</dbReference>
<dbReference type="GO" id="GO:0050684">
    <property type="term" value="P:regulation of mRNA processing"/>
    <property type="evidence" value="ECO:0007669"/>
    <property type="project" value="TreeGrafter"/>
</dbReference>
<dbReference type="Gene3D" id="3.30.200.20">
    <property type="entry name" value="Phosphorylase Kinase, domain 1"/>
    <property type="match status" value="1"/>
</dbReference>
<dbReference type="AlphaFoldDB" id="A0A0P5ACV8"/>
<gene>
    <name evidence="14" type="ORF">APZ42_026673</name>
</gene>
<dbReference type="PANTHER" id="PTHR47634">
    <property type="entry name" value="PROTEIN KINASE DOMAIN-CONTAINING PROTEIN-RELATED"/>
    <property type="match status" value="1"/>
</dbReference>
<dbReference type="InterPro" id="IPR051334">
    <property type="entry name" value="SRPK"/>
</dbReference>
<dbReference type="EC" id="2.7.11.1" evidence="1"/>
<keyword evidence="6 9" id="KW-0067">ATP-binding</keyword>
<feature type="compositionally biased region" description="Acidic residues" evidence="10">
    <location>
        <begin position="321"/>
        <end position="338"/>
    </location>
</feature>
<dbReference type="InterPro" id="IPR008271">
    <property type="entry name" value="Ser/Thr_kinase_AS"/>
</dbReference>
<evidence type="ECO:0000256" key="6">
    <source>
        <dbReference type="ARBA" id="ARBA00022840"/>
    </source>
</evidence>
<keyword evidence="2" id="KW-0723">Serine/threonine-protein kinase</keyword>